<feature type="chain" id="PRO_5011989064" description="DUF4856 domain-containing protein" evidence="1">
    <location>
        <begin position="26"/>
        <end position="420"/>
    </location>
</feature>
<evidence type="ECO:0000256" key="1">
    <source>
        <dbReference type="SAM" id="SignalP"/>
    </source>
</evidence>
<proteinExistence type="predicted"/>
<dbReference type="Proteomes" id="UP000193077">
    <property type="component" value="Unassembled WGS sequence"/>
</dbReference>
<dbReference type="InterPro" id="IPR032331">
    <property type="entry name" value="DUF4856"/>
</dbReference>
<gene>
    <name evidence="2" type="ORF">TRL7639_04288</name>
</gene>
<dbReference type="AlphaFoldDB" id="A0A1Y5TTK2"/>
<keyword evidence="3" id="KW-1185">Reference proteome</keyword>
<evidence type="ECO:0000313" key="2">
    <source>
        <dbReference type="EMBL" id="SLN72173.1"/>
    </source>
</evidence>
<organism evidence="2 3">
    <name type="scientific">Falsiruegeria litorea R37</name>
    <dbReference type="NCBI Taxonomy" id="1200284"/>
    <lineage>
        <taxon>Bacteria</taxon>
        <taxon>Pseudomonadati</taxon>
        <taxon>Pseudomonadota</taxon>
        <taxon>Alphaproteobacteria</taxon>
        <taxon>Rhodobacterales</taxon>
        <taxon>Roseobacteraceae</taxon>
        <taxon>Falsiruegeria</taxon>
    </lineage>
</organism>
<accession>A0A1Y5TTK2</accession>
<dbReference type="RefSeq" id="WP_085797934.1">
    <property type="nucleotide sequence ID" value="NZ_FWFO01000007.1"/>
</dbReference>
<keyword evidence="1" id="KW-0732">Signal</keyword>
<dbReference type="OrthoDB" id="5498726at2"/>
<sequence>MPRASLKFTSALVAATLLSGAAATADTYGPFPITVKGYEGDKTNSVAYSGQIARHVLHDSLKKLASKGDGGANAAEVEAALLSYFNGAEGDLEIIAPTSKGDFKIQQATVNEISKGKNISGKFYDGAMAYNQAVDNYLDEKLEADTKPNSKPYKDGAPYTGKEHVWDEAFGYFVAAAHSLGLSAEDNYNIAKKKDLAIADANGDGVVDLKTEFVFGPAYYAAGADKSGKTTYMTDIMTAFIEGRKLISSAQGEDLTDEQRAQLKAYAATIEANWEKVLAEATFKYAGSVYKDIKKIGDAVNEEERAKAYRAYVKHWGELKGFAMALQSGKNNLGRTAVHLNRLIGYGPVTMDETIVSGIDADGNFVRDRKLSWSSYQLNMLRVQELLLGTFGIEARANDATAELASLVDSLNTDGGAETD</sequence>
<evidence type="ECO:0008006" key="4">
    <source>
        <dbReference type="Google" id="ProtNLM"/>
    </source>
</evidence>
<name>A0A1Y5TTK2_9RHOB</name>
<evidence type="ECO:0000313" key="3">
    <source>
        <dbReference type="Proteomes" id="UP000193077"/>
    </source>
</evidence>
<dbReference type="Pfam" id="PF16148">
    <property type="entry name" value="DUF4856"/>
    <property type="match status" value="1"/>
</dbReference>
<protein>
    <recommendedName>
        <fullName evidence="4">DUF4856 domain-containing protein</fullName>
    </recommendedName>
</protein>
<feature type="signal peptide" evidence="1">
    <location>
        <begin position="1"/>
        <end position="25"/>
    </location>
</feature>
<dbReference type="EMBL" id="FWFO01000007">
    <property type="protein sequence ID" value="SLN72173.1"/>
    <property type="molecule type" value="Genomic_DNA"/>
</dbReference>
<reference evidence="2 3" key="1">
    <citation type="submission" date="2017-03" db="EMBL/GenBank/DDBJ databases">
        <authorList>
            <person name="Afonso C.L."/>
            <person name="Miller P.J."/>
            <person name="Scott M.A."/>
            <person name="Spackman E."/>
            <person name="Goraichik I."/>
            <person name="Dimitrov K.M."/>
            <person name="Suarez D.L."/>
            <person name="Swayne D.E."/>
        </authorList>
    </citation>
    <scope>NUCLEOTIDE SEQUENCE [LARGE SCALE GENOMIC DNA]</scope>
    <source>
        <strain evidence="2 3">CECT 7639</strain>
    </source>
</reference>